<accession>A0A1V9ZKM0</accession>
<dbReference type="SUPFAM" id="SSF48403">
    <property type="entry name" value="Ankyrin repeat"/>
    <property type="match status" value="2"/>
</dbReference>
<name>A0A1V9ZKM0_9STRA</name>
<dbReference type="Proteomes" id="UP000243217">
    <property type="component" value="Unassembled WGS sequence"/>
</dbReference>
<evidence type="ECO:0000313" key="2">
    <source>
        <dbReference type="EMBL" id="OQR98532.1"/>
    </source>
</evidence>
<protein>
    <submittedName>
        <fullName evidence="2">Uncharacterized protein</fullName>
    </submittedName>
</protein>
<keyword evidence="3" id="KW-1185">Reference proteome</keyword>
<dbReference type="Gene3D" id="1.25.40.20">
    <property type="entry name" value="Ankyrin repeat-containing domain"/>
    <property type="match status" value="2"/>
</dbReference>
<keyword evidence="1" id="KW-0040">ANK repeat</keyword>
<feature type="repeat" description="ANK" evidence="1">
    <location>
        <begin position="353"/>
        <end position="385"/>
    </location>
</feature>
<dbReference type="PROSITE" id="PS50088">
    <property type="entry name" value="ANK_REPEAT"/>
    <property type="match status" value="1"/>
</dbReference>
<dbReference type="STRING" id="74557.A0A1V9ZKM0"/>
<dbReference type="AlphaFoldDB" id="A0A1V9ZKM0"/>
<dbReference type="Pfam" id="PF12796">
    <property type="entry name" value="Ank_2"/>
    <property type="match status" value="2"/>
</dbReference>
<dbReference type="InterPro" id="IPR002110">
    <property type="entry name" value="Ankyrin_rpt"/>
</dbReference>
<gene>
    <name evidence="2" type="ORF">THRCLA_06709</name>
</gene>
<reference evidence="2 3" key="1">
    <citation type="journal article" date="2014" name="Genome Biol. Evol.">
        <title>The secreted proteins of Achlya hypogyna and Thraustotheca clavata identify the ancestral oomycete secretome and reveal gene acquisitions by horizontal gene transfer.</title>
        <authorList>
            <person name="Misner I."/>
            <person name="Blouin N."/>
            <person name="Leonard G."/>
            <person name="Richards T.A."/>
            <person name="Lane C.E."/>
        </authorList>
    </citation>
    <scope>NUCLEOTIDE SEQUENCE [LARGE SCALE GENOMIC DNA]</scope>
    <source>
        <strain evidence="2 3">ATCC 34112</strain>
    </source>
</reference>
<dbReference type="InterPro" id="IPR036770">
    <property type="entry name" value="Ankyrin_rpt-contain_sf"/>
</dbReference>
<dbReference type="OrthoDB" id="551666at2759"/>
<organism evidence="2 3">
    <name type="scientific">Thraustotheca clavata</name>
    <dbReference type="NCBI Taxonomy" id="74557"/>
    <lineage>
        <taxon>Eukaryota</taxon>
        <taxon>Sar</taxon>
        <taxon>Stramenopiles</taxon>
        <taxon>Oomycota</taxon>
        <taxon>Saprolegniomycetes</taxon>
        <taxon>Saprolegniales</taxon>
        <taxon>Achlyaceae</taxon>
        <taxon>Thraustotheca</taxon>
    </lineage>
</organism>
<evidence type="ECO:0000256" key="1">
    <source>
        <dbReference type="PROSITE-ProRule" id="PRU00023"/>
    </source>
</evidence>
<proteinExistence type="predicted"/>
<dbReference type="PANTHER" id="PTHR46586">
    <property type="entry name" value="ANKYRIN REPEAT-CONTAINING PROTEIN"/>
    <property type="match status" value="1"/>
</dbReference>
<dbReference type="Pfam" id="PF13637">
    <property type="entry name" value="Ank_4"/>
    <property type="match status" value="1"/>
</dbReference>
<sequence>MNASKDIWSTSVMDLAAMNGHLNIVKWISNIENGPGCTVAAMDGAAKYGHLDVVQFINIHRTEGCTSKALKCAINNGYPKVVEYLLLHQPEQNINEHFFSDTYFGIEHHRCEADRNYLGVLQCLKKYSFPYINEFFVYTTIHADPSTNLKYLYENKMYGMTKKVFETIIETGDKNAIRYALEIILTENNKRISLLSDNVNTQQWTPVDNQYTARSCFGGKSWKDCDAMVVAAQHGDLDTIKLLHQSRIHCNNTRAMDQAAAIGRLDILNWLHTHRKEGCTNQAMTFAAARGHLDVVKWLHEVRGLNCTNDGLSSAAYNGDVAMVSYLISIPMDYDKYGGCCGDSCHSPDIWVYGSNAVDRAASNGHIDVVKLLHDYPATTNAMDKAVRNGHFDMIKFLDTNRIEGCTIDAFTDAIYENRLDILKYLIEHECSYDTIHYENLCIQAANCNNIEMLKYCMNLLENEIASESKEYMMYMAAESDSLEIFQWLHETKHFELTSSIRETAQRRSCKKILKYLAVMGRPRL</sequence>
<dbReference type="SMART" id="SM00248">
    <property type="entry name" value="ANK"/>
    <property type="match status" value="6"/>
</dbReference>
<dbReference type="InterPro" id="IPR052050">
    <property type="entry name" value="SecEffector_AnkRepeat"/>
</dbReference>
<dbReference type="PANTHER" id="PTHR46586:SF3">
    <property type="entry name" value="ANKYRIN REPEAT-CONTAINING PROTEIN"/>
    <property type="match status" value="1"/>
</dbReference>
<comment type="caution">
    <text evidence="2">The sequence shown here is derived from an EMBL/GenBank/DDBJ whole genome shotgun (WGS) entry which is preliminary data.</text>
</comment>
<evidence type="ECO:0000313" key="3">
    <source>
        <dbReference type="Proteomes" id="UP000243217"/>
    </source>
</evidence>
<dbReference type="EMBL" id="JNBS01001853">
    <property type="protein sequence ID" value="OQR98532.1"/>
    <property type="molecule type" value="Genomic_DNA"/>
</dbReference>